<dbReference type="EMBL" id="WELG01000166">
    <property type="protein sequence ID" value="KAB7520596.1"/>
    <property type="molecule type" value="Genomic_DNA"/>
</dbReference>
<dbReference type="GO" id="GO:0032259">
    <property type="term" value="P:methylation"/>
    <property type="evidence" value="ECO:0007669"/>
    <property type="project" value="UniProtKB-KW"/>
</dbReference>
<keyword evidence="1" id="KW-0489">Methyltransferase</keyword>
<dbReference type="AlphaFoldDB" id="A0A6I1DTN5"/>
<proteinExistence type="predicted"/>
<protein>
    <submittedName>
        <fullName evidence="1">Bifunctional demethylmenaquinone methyltransferase/2-methoxy-6-polyprenyl-1,4-benzoquinol methylase</fullName>
    </submittedName>
</protein>
<dbReference type="Proteomes" id="UP000429785">
    <property type="component" value="Unassembled WGS sequence"/>
</dbReference>
<dbReference type="InterPro" id="IPR029063">
    <property type="entry name" value="SAM-dependent_MTases_sf"/>
</dbReference>
<reference evidence="1 2" key="1">
    <citation type="submission" date="2019-10" db="EMBL/GenBank/DDBJ databases">
        <title>Muricauda olearia CL-SS4 JCM15563 genome.</title>
        <authorList>
            <person name="Liu L."/>
        </authorList>
    </citation>
    <scope>NUCLEOTIDE SEQUENCE [LARGE SCALE GENOMIC DNA]</scope>
    <source>
        <strain evidence="1 2">CL-SS4</strain>
    </source>
</reference>
<name>A0A6I1DTN5_9FLAO</name>
<sequence length="41" mass="4674">SIRMHPDQDTLQGMMDNAGFARTEYFNMIGGIVALHRGFKF</sequence>
<dbReference type="Pfam" id="PF01209">
    <property type="entry name" value="Ubie_methyltran"/>
    <property type="match status" value="1"/>
</dbReference>
<dbReference type="Gene3D" id="3.40.50.150">
    <property type="entry name" value="Vaccinia Virus protein VP39"/>
    <property type="match status" value="1"/>
</dbReference>
<accession>A0A6I1DTN5</accession>
<organism evidence="1 2">
    <name type="scientific">Flagellimonas olearia</name>
    <dbReference type="NCBI Taxonomy" id="552546"/>
    <lineage>
        <taxon>Bacteria</taxon>
        <taxon>Pseudomonadati</taxon>
        <taxon>Bacteroidota</taxon>
        <taxon>Flavobacteriia</taxon>
        <taxon>Flavobacteriales</taxon>
        <taxon>Flavobacteriaceae</taxon>
        <taxon>Flagellimonas</taxon>
    </lineage>
</organism>
<gene>
    <name evidence="1" type="ORF">F8C76_18310</name>
</gene>
<evidence type="ECO:0000313" key="1">
    <source>
        <dbReference type="EMBL" id="KAB7520596.1"/>
    </source>
</evidence>
<feature type="non-terminal residue" evidence="1">
    <location>
        <position position="1"/>
    </location>
</feature>
<comment type="caution">
    <text evidence="1">The sequence shown here is derived from an EMBL/GenBank/DDBJ whole genome shotgun (WGS) entry which is preliminary data.</text>
</comment>
<evidence type="ECO:0000313" key="2">
    <source>
        <dbReference type="Proteomes" id="UP000429785"/>
    </source>
</evidence>
<keyword evidence="1" id="KW-0808">Transferase</keyword>
<dbReference type="GO" id="GO:0008168">
    <property type="term" value="F:methyltransferase activity"/>
    <property type="evidence" value="ECO:0007669"/>
    <property type="project" value="UniProtKB-KW"/>
</dbReference>